<organism evidence="2 3">
    <name type="scientific">Exophiala viscosa</name>
    <dbReference type="NCBI Taxonomy" id="2486360"/>
    <lineage>
        <taxon>Eukaryota</taxon>
        <taxon>Fungi</taxon>
        <taxon>Dikarya</taxon>
        <taxon>Ascomycota</taxon>
        <taxon>Pezizomycotina</taxon>
        <taxon>Eurotiomycetes</taxon>
        <taxon>Chaetothyriomycetidae</taxon>
        <taxon>Chaetothyriales</taxon>
        <taxon>Herpotrichiellaceae</taxon>
        <taxon>Exophiala</taxon>
    </lineage>
</organism>
<feature type="compositionally biased region" description="Polar residues" evidence="1">
    <location>
        <begin position="206"/>
        <end position="234"/>
    </location>
</feature>
<gene>
    <name evidence="2" type="ORF">EDD36DRAFT_417209</name>
</gene>
<name>A0AAN6E054_9EURO</name>
<comment type="caution">
    <text evidence="2">The sequence shown here is derived from an EMBL/GenBank/DDBJ whole genome shotgun (WGS) entry which is preliminary data.</text>
</comment>
<evidence type="ECO:0000256" key="1">
    <source>
        <dbReference type="SAM" id="MobiDB-lite"/>
    </source>
</evidence>
<feature type="compositionally biased region" description="Polar residues" evidence="1">
    <location>
        <begin position="177"/>
        <end position="190"/>
    </location>
</feature>
<accession>A0AAN6E054</accession>
<dbReference type="EMBL" id="MU404352">
    <property type="protein sequence ID" value="KAI1615720.1"/>
    <property type="molecule type" value="Genomic_DNA"/>
</dbReference>
<keyword evidence="3" id="KW-1185">Reference proteome</keyword>
<dbReference type="AlphaFoldDB" id="A0AAN6E054"/>
<sequence>MSRRLYPTEPGSVAIAYSDIPFLQRRDRLARKAQDRAHKSKHDINRIHFSPAKVLLSSGSIYSREWRQRLTRSDNANNRPGTIQSAPIVTDLSDISTNKIFVQQVTTVVGQVEAVDLPPFQTWCRGGDHESRPLNKSPSTARGLVSSWHPTSADERGPFQLSVRKGKPENHPEHNNFYISPLSSMSSMTPESWYPQGKPQSPELASVQTSPHSTCPPDSSNNTAGNSPRPSSDTLPLDQHEFPRPINRPNPNKRRSRWRIPDFLRPLDAPAVQVRTYDAPLRRDLFQKAQPGNEQTLTATSTQAQQVNENFTQIVQSGWLKHGR</sequence>
<protein>
    <submittedName>
        <fullName evidence="2">Uncharacterized protein</fullName>
    </submittedName>
</protein>
<evidence type="ECO:0000313" key="2">
    <source>
        <dbReference type="EMBL" id="KAI1615720.1"/>
    </source>
</evidence>
<proteinExistence type="predicted"/>
<feature type="region of interest" description="Disordered" evidence="1">
    <location>
        <begin position="124"/>
        <end position="257"/>
    </location>
</feature>
<dbReference type="Proteomes" id="UP001203852">
    <property type="component" value="Unassembled WGS sequence"/>
</dbReference>
<reference evidence="2" key="1">
    <citation type="journal article" date="2022" name="bioRxiv">
        <title>Deciphering the potential niche of two novel black yeast fungi from a biological soil crust based on their genomes, phenotypes, and melanin regulation.</title>
        <authorList>
            <consortium name="DOE Joint Genome Institute"/>
            <person name="Carr E.C."/>
            <person name="Barton Q."/>
            <person name="Grambo S."/>
            <person name="Sullivan M."/>
            <person name="Renfro C.M."/>
            <person name="Kuo A."/>
            <person name="Pangilinan J."/>
            <person name="Lipzen A."/>
            <person name="Keymanesh K."/>
            <person name="Savage E."/>
            <person name="Barry K."/>
            <person name="Grigoriev I.V."/>
            <person name="Riekhof W.R."/>
            <person name="Harris S.S."/>
        </authorList>
    </citation>
    <scope>NUCLEOTIDE SEQUENCE</scope>
    <source>
        <strain evidence="2">JF 03-4F</strain>
    </source>
</reference>
<evidence type="ECO:0000313" key="3">
    <source>
        <dbReference type="Proteomes" id="UP001203852"/>
    </source>
</evidence>